<sequence>MQHHDKLNTFLDRNVESSSEEKIRQIVDKIRSQTTSDISETVNNVTTNGTAFSFSKIP</sequence>
<evidence type="ECO:0000313" key="1">
    <source>
        <dbReference type="EMBL" id="AUO15107.1"/>
    </source>
</evidence>
<accession>A0A2I6SC15</accession>
<reference evidence="1" key="2">
    <citation type="journal article" date="2018" name="Genome Announc.">
        <title>First Report of a Complete Genome Sequence of White spot syndrome virus from India.</title>
        <authorList>
            <person name="Vinaya Kumar K."/>
            <person name="Shekhar M.S."/>
            <person name="Otta S.K."/>
            <person name="Karthic K."/>
            <person name="Ashok Kumar J."/>
            <person name="Gopikrishna G."/>
            <person name="Vijayan K.K."/>
        </authorList>
    </citation>
    <scope>NUCLEOTIDE SEQUENCE</scope>
    <source>
        <strain evidence="1">IN_AP4RU</strain>
    </source>
</reference>
<name>A0A2I6SC15_9VIRU</name>
<proteinExistence type="predicted"/>
<dbReference type="EMBL" id="MG702567">
    <property type="protein sequence ID" value="AUO15107.1"/>
    <property type="molecule type" value="Genomic_DNA"/>
</dbReference>
<organism evidence="1">
    <name type="scientific">White spot syndrome virus</name>
    <dbReference type="NCBI Taxonomy" id="342409"/>
    <lineage>
        <taxon>Viruses</taxon>
        <taxon>Viruses incertae sedis</taxon>
        <taxon>Naldaviricetes</taxon>
        <taxon>Nimaviridae</taxon>
        <taxon>Whispovirus</taxon>
    </lineage>
</organism>
<reference evidence="1" key="1">
    <citation type="submission" date="2017-12" db="EMBL/GenBank/DDBJ databases">
        <authorList>
            <person name="Katneni V.K."/>
            <person name="Shekhar M.S."/>
            <person name="Otta S.K."/>
            <person name="Karthic K."/>
            <person name="Jangam A.K."/>
            <person name="Gopikrishna G."/>
            <person name="Vijayan K.K."/>
        </authorList>
    </citation>
    <scope>NUCLEOTIDE SEQUENCE [LARGE SCALE GENOMIC DNA]</scope>
    <source>
        <strain evidence="1">IN_AP4RU</strain>
    </source>
</reference>
<dbReference type="Proteomes" id="UP000267352">
    <property type="component" value="Segment"/>
</dbReference>
<protein>
    <submittedName>
        <fullName evidence="1">WSSV307</fullName>
    </submittedName>
</protein>